<reference evidence="5 6" key="1">
    <citation type="submission" date="2019-03" db="EMBL/GenBank/DDBJ databases">
        <title>The genome sequence of Nitrosococcus wardiae strain D1FHST reveals the archetypal metabolic capacity of ammonia-oxidizing Gammaproteobacteria.</title>
        <authorList>
            <person name="Wang L."/>
            <person name="Lim C.K."/>
            <person name="Hanson T.E."/>
            <person name="Dang H."/>
            <person name="Klotz M.G."/>
        </authorList>
    </citation>
    <scope>NUCLEOTIDE SEQUENCE [LARGE SCALE GENOMIC DNA]</scope>
    <source>
        <strain evidence="5 6">D1FHS</strain>
    </source>
</reference>
<evidence type="ECO:0000313" key="6">
    <source>
        <dbReference type="Proteomes" id="UP000294325"/>
    </source>
</evidence>
<dbReference type="OrthoDB" id="6258822at2"/>
<protein>
    <submittedName>
        <fullName evidence="5">Adenine methyltransferase</fullName>
    </submittedName>
</protein>
<organism evidence="5 6">
    <name type="scientific">Nitrosococcus wardiae</name>
    <dbReference type="NCBI Taxonomy" id="1814290"/>
    <lineage>
        <taxon>Bacteria</taxon>
        <taxon>Pseudomonadati</taxon>
        <taxon>Pseudomonadota</taxon>
        <taxon>Gammaproteobacteria</taxon>
        <taxon>Chromatiales</taxon>
        <taxon>Chromatiaceae</taxon>
        <taxon>Nitrosococcus</taxon>
    </lineage>
</organism>
<evidence type="ECO:0000256" key="4">
    <source>
        <dbReference type="PROSITE-ProRule" id="PRU00489"/>
    </source>
</evidence>
<name>A0A4P7BXQ1_9GAMM</name>
<dbReference type="Pfam" id="PF05063">
    <property type="entry name" value="MT-A70"/>
    <property type="match status" value="1"/>
</dbReference>
<dbReference type="KEGG" id="nwr:E3U44_10785"/>
<dbReference type="PANTHER" id="PTHR12829:SF7">
    <property type="entry name" value="N6-ADENOSINE-METHYLTRANSFERASE CATALYTIC SUBUNIT"/>
    <property type="match status" value="1"/>
</dbReference>
<evidence type="ECO:0000313" key="5">
    <source>
        <dbReference type="EMBL" id="QBQ54948.1"/>
    </source>
</evidence>
<dbReference type="GO" id="GO:0008168">
    <property type="term" value="F:methyltransferase activity"/>
    <property type="evidence" value="ECO:0007669"/>
    <property type="project" value="UniProtKB-KW"/>
</dbReference>
<dbReference type="AlphaFoldDB" id="A0A4P7BXQ1"/>
<dbReference type="GO" id="GO:0032259">
    <property type="term" value="P:methylation"/>
    <property type="evidence" value="ECO:0007669"/>
    <property type="project" value="UniProtKB-KW"/>
</dbReference>
<dbReference type="Proteomes" id="UP000294325">
    <property type="component" value="Chromosome"/>
</dbReference>
<evidence type="ECO:0000256" key="2">
    <source>
        <dbReference type="ARBA" id="ARBA00022679"/>
    </source>
</evidence>
<dbReference type="EMBL" id="CP038033">
    <property type="protein sequence ID" value="QBQ54948.1"/>
    <property type="molecule type" value="Genomic_DNA"/>
</dbReference>
<sequence>MPENIKYSILYADPPWSFKVWNRDTGSGRSAESHYRTMSLEQIKALPVNEIAEKNSVLFLWAVNPSLPEAIEVMTAWGFTYKTVGFTWVKETMSGKDHVGMGYYTRANAELCLLATKGKPLSRQSRSVRQLIRAKVGRHSEKPAEVRDRIVELFGDLPRLEMFAREKVSGWDSWGNEVLSDIELEAA</sequence>
<keyword evidence="6" id="KW-1185">Reference proteome</keyword>
<evidence type="ECO:0000256" key="3">
    <source>
        <dbReference type="ARBA" id="ARBA00022691"/>
    </source>
</evidence>
<dbReference type="PANTHER" id="PTHR12829">
    <property type="entry name" value="N6-ADENOSINE-METHYLTRANSFERASE"/>
    <property type="match status" value="1"/>
</dbReference>
<keyword evidence="2 5" id="KW-0808">Transferase</keyword>
<dbReference type="PROSITE" id="PS51143">
    <property type="entry name" value="MT_A70"/>
    <property type="match status" value="1"/>
</dbReference>
<dbReference type="REBASE" id="309919">
    <property type="entry name" value="M.NwaD1FHSORF10785P"/>
</dbReference>
<keyword evidence="1 5" id="KW-0489">Methyltransferase</keyword>
<dbReference type="InterPro" id="IPR007757">
    <property type="entry name" value="MT-A70-like"/>
</dbReference>
<dbReference type="InterPro" id="IPR029063">
    <property type="entry name" value="SAM-dependent_MTases_sf"/>
</dbReference>
<accession>A0A4P7BXQ1</accession>
<dbReference type="SUPFAM" id="SSF53335">
    <property type="entry name" value="S-adenosyl-L-methionine-dependent methyltransferases"/>
    <property type="match status" value="1"/>
</dbReference>
<gene>
    <name evidence="5" type="ORF">E3U44_10785</name>
</gene>
<comment type="similarity">
    <text evidence="4">Belongs to the MT-A70-like family.</text>
</comment>
<dbReference type="RefSeq" id="WP_134358177.1">
    <property type="nucleotide sequence ID" value="NZ_CP038033.1"/>
</dbReference>
<keyword evidence="3" id="KW-0949">S-adenosyl-L-methionine</keyword>
<proteinExistence type="inferred from homology"/>
<evidence type="ECO:0000256" key="1">
    <source>
        <dbReference type="ARBA" id="ARBA00022603"/>
    </source>
</evidence>